<proteinExistence type="inferred from homology"/>
<dbReference type="PANTHER" id="PTHR43649">
    <property type="entry name" value="ARABINOSE-BINDING PROTEIN-RELATED"/>
    <property type="match status" value="1"/>
</dbReference>
<evidence type="ECO:0000256" key="3">
    <source>
        <dbReference type="ARBA" id="ARBA00011557"/>
    </source>
</evidence>
<accession>A0ABS5QLI2</accession>
<organism evidence="8 9">
    <name type="scientific">Roseococcus pinisoli</name>
    <dbReference type="NCBI Taxonomy" id="2835040"/>
    <lineage>
        <taxon>Bacteria</taxon>
        <taxon>Pseudomonadati</taxon>
        <taxon>Pseudomonadota</taxon>
        <taxon>Alphaproteobacteria</taxon>
        <taxon>Acetobacterales</taxon>
        <taxon>Roseomonadaceae</taxon>
        <taxon>Roseococcus</taxon>
    </lineage>
</organism>
<evidence type="ECO:0000256" key="1">
    <source>
        <dbReference type="ARBA" id="ARBA00004418"/>
    </source>
</evidence>
<dbReference type="Proteomes" id="UP000766336">
    <property type="component" value="Unassembled WGS sequence"/>
</dbReference>
<dbReference type="EMBL" id="JAHCDA010000006">
    <property type="protein sequence ID" value="MBS7813678.1"/>
    <property type="molecule type" value="Genomic_DNA"/>
</dbReference>
<name>A0ABS5QLI2_9PROT</name>
<dbReference type="SUPFAM" id="SSF53850">
    <property type="entry name" value="Periplasmic binding protein-like II"/>
    <property type="match status" value="1"/>
</dbReference>
<keyword evidence="9" id="KW-1185">Reference proteome</keyword>
<evidence type="ECO:0000256" key="5">
    <source>
        <dbReference type="ARBA" id="ARBA00022448"/>
    </source>
</evidence>
<comment type="function">
    <text evidence="7">Part of the ABC transporter complex UgpBAEC involved in sn-glycerol-3-phosphate (G3P) import. Binds G3P.</text>
</comment>
<comment type="caution">
    <text evidence="8">The sequence shown here is derived from an EMBL/GenBank/DDBJ whole genome shotgun (WGS) entry which is preliminary data.</text>
</comment>
<evidence type="ECO:0000313" key="9">
    <source>
        <dbReference type="Proteomes" id="UP000766336"/>
    </source>
</evidence>
<evidence type="ECO:0000313" key="8">
    <source>
        <dbReference type="EMBL" id="MBS7813678.1"/>
    </source>
</evidence>
<comment type="similarity">
    <text evidence="2">Belongs to the bacterial solute-binding protein 1 family.</text>
</comment>
<comment type="subcellular location">
    <subcellularLocation>
        <location evidence="1">Periplasm</location>
    </subcellularLocation>
</comment>
<dbReference type="RefSeq" id="WP_213672386.1">
    <property type="nucleotide sequence ID" value="NZ_JAHCDA010000006.1"/>
</dbReference>
<gene>
    <name evidence="8" type="ORF">KHU32_22245</name>
</gene>
<evidence type="ECO:0000256" key="6">
    <source>
        <dbReference type="ARBA" id="ARBA00022729"/>
    </source>
</evidence>
<keyword evidence="6" id="KW-0732">Signal</keyword>
<dbReference type="InterPro" id="IPR050490">
    <property type="entry name" value="Bact_solute-bd_prot1"/>
</dbReference>
<evidence type="ECO:0000256" key="7">
    <source>
        <dbReference type="ARBA" id="ARBA00034473"/>
    </source>
</evidence>
<protein>
    <recommendedName>
        <fullName evidence="4">sn-glycerol-3-phosphate-binding periplasmic protein UgpB</fullName>
    </recommendedName>
</protein>
<dbReference type="Gene3D" id="3.40.190.10">
    <property type="entry name" value="Periplasmic binding protein-like II"/>
    <property type="match status" value="2"/>
</dbReference>
<keyword evidence="5" id="KW-0813">Transport</keyword>
<comment type="subunit">
    <text evidence="3">The complex is composed of two ATP-binding proteins (UgpC), two transmembrane proteins (UgpA and UgpE) and a solute-binding protein (UgpB).</text>
</comment>
<dbReference type="PANTHER" id="PTHR43649:SF31">
    <property type="entry name" value="SN-GLYCEROL-3-PHOSPHATE-BINDING PERIPLASMIC PROTEIN UGPB"/>
    <property type="match status" value="1"/>
</dbReference>
<reference evidence="8 9" key="1">
    <citation type="submission" date="2021-05" db="EMBL/GenBank/DDBJ databases">
        <title>Roseococcus sp. XZZS9, whole genome shotgun sequencing project.</title>
        <authorList>
            <person name="Zhao G."/>
            <person name="Shen L."/>
        </authorList>
    </citation>
    <scope>NUCLEOTIDE SEQUENCE [LARGE SCALE GENOMIC DNA]</scope>
    <source>
        <strain evidence="8 9">XZZS9</strain>
    </source>
</reference>
<evidence type="ECO:0000256" key="4">
    <source>
        <dbReference type="ARBA" id="ARBA00017470"/>
    </source>
</evidence>
<dbReference type="InterPro" id="IPR006059">
    <property type="entry name" value="SBP"/>
</dbReference>
<dbReference type="Pfam" id="PF01547">
    <property type="entry name" value="SBP_bac_1"/>
    <property type="match status" value="1"/>
</dbReference>
<evidence type="ECO:0000256" key="2">
    <source>
        <dbReference type="ARBA" id="ARBA00008520"/>
    </source>
</evidence>
<sequence length="444" mass="48709">MNSTRRGLSALAGGIALPSLARAQAQPIEISLWFSLTRPLSDIVEGFARDFNASQTRFRVVPTFKGVYPESLAAAIAAVRAGNPPHILHAAEIATATLSSAPGVAKPVQDLFQEAGIAFDADDYLPAIRQYYSTPQGKLLAIPFFVPTGVVFYNKDAFRRAGLDPDRPPTTWSGVKEAAERIVAARAAATGISTAWPGMLQLEHLLAFHNQPYATRGNGFQGLDAELVFNNPTAARHFQNLADWQRAGLFKYGGRDFNGDSVFVSGESAIHIAASSVQLRIQREANFASGISTLPYYDDVPGAPVNSIISGSNFWSLAHPRRTADEYRGVAEFLRFITQPQRVFAYTSESWVLPNTRSAFEYGRAQGFYDRTPDALVAYRQVTKQEPTGNSRGIRLGGLTEIRSIVEEELERTLQGGQTGQQALDRARTRGNQVLRNFERTARR</sequence>